<feature type="compositionally biased region" description="Low complexity" evidence="1">
    <location>
        <begin position="24"/>
        <end position="34"/>
    </location>
</feature>
<evidence type="ECO:0000313" key="3">
    <source>
        <dbReference type="Proteomes" id="UP001314170"/>
    </source>
</evidence>
<dbReference type="EMBL" id="CAWUPB010001176">
    <property type="protein sequence ID" value="CAK7349581.1"/>
    <property type="molecule type" value="Genomic_DNA"/>
</dbReference>
<evidence type="ECO:0000313" key="2">
    <source>
        <dbReference type="EMBL" id="CAK7349581.1"/>
    </source>
</evidence>
<proteinExistence type="predicted"/>
<keyword evidence="3" id="KW-1185">Reference proteome</keyword>
<name>A0AAV1SDZ7_9ROSI</name>
<dbReference type="Proteomes" id="UP001314170">
    <property type="component" value="Unassembled WGS sequence"/>
</dbReference>
<gene>
    <name evidence="2" type="ORF">DCAF_LOCUS22301</name>
</gene>
<accession>A0AAV1SDZ7</accession>
<protein>
    <submittedName>
        <fullName evidence="2">Uncharacterized protein</fullName>
    </submittedName>
</protein>
<sequence>MATEETTDERKEFGSGVLGKDENVSGGSVVVGFGKETENGTRSGWTWKRGQWGVAGLGREDIREFDSGVLRGRQIERAAEGILHFWNSKNETSVLAVVLREKDRFRE</sequence>
<feature type="region of interest" description="Disordered" evidence="1">
    <location>
        <begin position="1"/>
        <end position="35"/>
    </location>
</feature>
<feature type="compositionally biased region" description="Basic and acidic residues" evidence="1">
    <location>
        <begin position="8"/>
        <end position="23"/>
    </location>
</feature>
<comment type="caution">
    <text evidence="2">The sequence shown here is derived from an EMBL/GenBank/DDBJ whole genome shotgun (WGS) entry which is preliminary data.</text>
</comment>
<organism evidence="2 3">
    <name type="scientific">Dovyalis caffra</name>
    <dbReference type="NCBI Taxonomy" id="77055"/>
    <lineage>
        <taxon>Eukaryota</taxon>
        <taxon>Viridiplantae</taxon>
        <taxon>Streptophyta</taxon>
        <taxon>Embryophyta</taxon>
        <taxon>Tracheophyta</taxon>
        <taxon>Spermatophyta</taxon>
        <taxon>Magnoliopsida</taxon>
        <taxon>eudicotyledons</taxon>
        <taxon>Gunneridae</taxon>
        <taxon>Pentapetalae</taxon>
        <taxon>rosids</taxon>
        <taxon>fabids</taxon>
        <taxon>Malpighiales</taxon>
        <taxon>Salicaceae</taxon>
        <taxon>Flacourtieae</taxon>
        <taxon>Dovyalis</taxon>
    </lineage>
</organism>
<evidence type="ECO:0000256" key="1">
    <source>
        <dbReference type="SAM" id="MobiDB-lite"/>
    </source>
</evidence>
<reference evidence="2 3" key="1">
    <citation type="submission" date="2024-01" db="EMBL/GenBank/DDBJ databases">
        <authorList>
            <person name="Waweru B."/>
        </authorList>
    </citation>
    <scope>NUCLEOTIDE SEQUENCE [LARGE SCALE GENOMIC DNA]</scope>
</reference>
<dbReference type="AlphaFoldDB" id="A0AAV1SDZ7"/>